<organism evidence="1 2">
    <name type="scientific">Mandrillus leucophaeus</name>
    <name type="common">Drill</name>
    <name type="synonym">Papio leucophaeus</name>
    <dbReference type="NCBI Taxonomy" id="9568"/>
    <lineage>
        <taxon>Eukaryota</taxon>
        <taxon>Metazoa</taxon>
        <taxon>Chordata</taxon>
        <taxon>Craniata</taxon>
        <taxon>Vertebrata</taxon>
        <taxon>Euteleostomi</taxon>
        <taxon>Mammalia</taxon>
        <taxon>Eutheria</taxon>
        <taxon>Euarchontoglires</taxon>
        <taxon>Primates</taxon>
        <taxon>Haplorrhini</taxon>
        <taxon>Catarrhini</taxon>
        <taxon>Cercopithecidae</taxon>
        <taxon>Cercopithecinae</taxon>
        <taxon>Mandrillus</taxon>
    </lineage>
</organism>
<dbReference type="OMA" id="CEASTWA"/>
<keyword evidence="2" id="KW-1185">Reference proteome</keyword>
<protein>
    <submittedName>
        <fullName evidence="1">Uncharacterized protein</fullName>
    </submittedName>
</protein>
<accession>A0A2K5Y963</accession>
<dbReference type="GeneTree" id="ENSGT00910000148050"/>
<dbReference type="Ensembl" id="ENSMLET00000035495.1">
    <property type="protein sequence ID" value="ENSMLEP00000012069.1"/>
    <property type="gene ID" value="ENSMLEG00000030205.1"/>
</dbReference>
<dbReference type="AlphaFoldDB" id="A0A2K5Y963"/>
<proteinExistence type="predicted"/>
<evidence type="ECO:0000313" key="2">
    <source>
        <dbReference type="Proteomes" id="UP000233140"/>
    </source>
</evidence>
<reference evidence="1" key="1">
    <citation type="submission" date="2025-08" db="UniProtKB">
        <authorList>
            <consortium name="Ensembl"/>
        </authorList>
    </citation>
    <scope>IDENTIFICATION</scope>
</reference>
<dbReference type="Proteomes" id="UP000233140">
    <property type="component" value="Unassembled WGS sequence"/>
</dbReference>
<reference evidence="1" key="2">
    <citation type="submission" date="2025-09" db="UniProtKB">
        <authorList>
            <consortium name="Ensembl"/>
        </authorList>
    </citation>
    <scope>IDENTIFICATION</scope>
</reference>
<evidence type="ECO:0000313" key="1">
    <source>
        <dbReference type="Ensembl" id="ENSMLEP00000012069.1"/>
    </source>
</evidence>
<sequence>MASDPFSSLHRKFGCVRGRQSPSGLETSCWWMRSPSSPRGPTTCEASTWAWVRISIWELTSATLTSCSGQNPGATLLHCCNFASPASPLPLNLP</sequence>
<name>A0A2K5Y963_MANLE</name>